<evidence type="ECO:0000313" key="1">
    <source>
        <dbReference type="EMBL" id="RCL72218.1"/>
    </source>
</evidence>
<dbReference type="Pfam" id="PF08309">
    <property type="entry name" value="LVIVD"/>
    <property type="match status" value="3"/>
</dbReference>
<name>A0A368DK49_9PROT</name>
<evidence type="ECO:0000313" key="2">
    <source>
        <dbReference type="Proteomes" id="UP000253570"/>
    </source>
</evidence>
<dbReference type="AlphaFoldDB" id="A0A368DK49"/>
<sequence>MSRPYYKPDPIVGGGGAQYISAEYKLNEPWEEQANNVKLVGHSELNGWGDAFQIQVSNGICYVAASGINGHDGMTILDVKDPSKPKILNQISDSPGARTHKVLKINEEIMITNSELRPNLIDQYPDLVGGLKVFDISDPINPKFLRYVKTDGYGVHRPIYDRERKLLYSSGYRDGFDKKILLIHDMKDPANPEFIGQGWVEGQKHGENYSWDNSIVKNEAWCHEGNPWGNYVTAGWWDGGIVLFDCTDPSNPKFQWRHNPHETHGWAGCFHSFLVPKGSEFGIITQETVTVNCEHPPAHITFYDLRNKDIPMPISTYMPFDIDPIEMRPKDQKWGQTGSRHGAHNIWLDMEKNDLIYIAWFNAGLRIIDWSNPFNPKEVGSYIPAGNKDRCCPQSNDVYVDKETGLIYMSDRWGLGLHILEYTG</sequence>
<evidence type="ECO:0008006" key="3">
    <source>
        <dbReference type="Google" id="ProtNLM"/>
    </source>
</evidence>
<proteinExistence type="predicted"/>
<gene>
    <name evidence="1" type="ORF">DBW71_05745</name>
</gene>
<accession>A0A368DK49</accession>
<dbReference type="InterPro" id="IPR013211">
    <property type="entry name" value="LVIVD"/>
</dbReference>
<dbReference type="Proteomes" id="UP000253570">
    <property type="component" value="Unassembled WGS sequence"/>
</dbReference>
<reference evidence="1 2" key="1">
    <citation type="journal article" date="2018" name="Microbiome">
        <title>Fine metagenomic profile of the Mediterranean stratified and mixed water columns revealed by assembly and recruitment.</title>
        <authorList>
            <person name="Haro-Moreno J.M."/>
            <person name="Lopez-Perez M."/>
            <person name="De La Torre J.R."/>
            <person name="Picazo A."/>
            <person name="Camacho A."/>
            <person name="Rodriguez-Valera F."/>
        </authorList>
    </citation>
    <scope>NUCLEOTIDE SEQUENCE [LARGE SCALE GENOMIC DNA]</scope>
    <source>
        <strain evidence="1">MED-G57</strain>
    </source>
</reference>
<protein>
    <recommendedName>
        <fullName evidence="3">LVIVD repeat-containing protein</fullName>
    </recommendedName>
</protein>
<dbReference type="EMBL" id="QOQD01000016">
    <property type="protein sequence ID" value="RCL72218.1"/>
    <property type="molecule type" value="Genomic_DNA"/>
</dbReference>
<organism evidence="1 2">
    <name type="scientific">PS1 clade bacterium</name>
    <dbReference type="NCBI Taxonomy" id="2175152"/>
    <lineage>
        <taxon>Bacteria</taxon>
        <taxon>Pseudomonadati</taxon>
        <taxon>Pseudomonadota</taxon>
        <taxon>Alphaproteobacteria</taxon>
        <taxon>PS1 clade</taxon>
    </lineage>
</organism>
<comment type="caution">
    <text evidence="1">The sequence shown here is derived from an EMBL/GenBank/DDBJ whole genome shotgun (WGS) entry which is preliminary data.</text>
</comment>
<dbReference type="SUPFAM" id="SSF101908">
    <property type="entry name" value="Putative isomerase YbhE"/>
    <property type="match status" value="1"/>
</dbReference>